<feature type="repeat" description="LDL-receptor class B" evidence="1">
    <location>
        <begin position="209"/>
        <end position="251"/>
    </location>
</feature>
<dbReference type="InterPro" id="IPR011042">
    <property type="entry name" value="6-blade_b-propeller_TolB-like"/>
</dbReference>
<feature type="repeat" description="LDL-receptor class B" evidence="1">
    <location>
        <begin position="167"/>
        <end position="208"/>
    </location>
</feature>
<dbReference type="PANTHER" id="PTHR46513:SF13">
    <property type="entry name" value="EGF-LIKE DOMAIN-CONTAINING PROTEIN"/>
    <property type="match status" value="1"/>
</dbReference>
<sequence length="351" mass="39322">MYWIESKPLIQRSNLNGTDIKELVTSIGFPLVMALDPLKGRMYWADGSNGHIMSSDMDGQNSHEMFMNVLNPLAMALYDIILICESMGILEVDVSMEGDLGRKIGLVSHMKTTGVAFDSKDDKVYFINYNNGDIMTVFRNNSELKLLTNGTGTMDGDRNLALSLDTNEIFWTNSNEDCISRMTLSGENKTCISVTANYPTGIALDVENRLVYWTEYATDGAIKRSSYRGDKQVTLVSNLQYPYGISIDFEKNLIYCSRNDYKITVALLNNGTKVGTIQVSGDQNKVMTIIGKSYRDSVSSIGRILRHDCVTNHHSVIPILLGVVSIHQHKPYSFIQFLKCSIEKSRLQLES</sequence>
<accession>A0AAD9MSI7</accession>
<dbReference type="PANTHER" id="PTHR46513">
    <property type="entry name" value="VITELLOGENIN RECEPTOR-LIKE PROTEIN-RELATED-RELATED"/>
    <property type="match status" value="1"/>
</dbReference>
<dbReference type="Gene3D" id="2.120.10.30">
    <property type="entry name" value="TolB, C-terminal domain"/>
    <property type="match status" value="2"/>
</dbReference>
<evidence type="ECO:0000313" key="3">
    <source>
        <dbReference type="Proteomes" id="UP001208570"/>
    </source>
</evidence>
<dbReference type="EMBL" id="JAODUP010000778">
    <property type="protein sequence ID" value="KAK2144187.1"/>
    <property type="molecule type" value="Genomic_DNA"/>
</dbReference>
<dbReference type="Proteomes" id="UP001208570">
    <property type="component" value="Unassembled WGS sequence"/>
</dbReference>
<evidence type="ECO:0000313" key="2">
    <source>
        <dbReference type="EMBL" id="KAK2144187.1"/>
    </source>
</evidence>
<evidence type="ECO:0000256" key="1">
    <source>
        <dbReference type="PROSITE-ProRule" id="PRU00461"/>
    </source>
</evidence>
<dbReference type="SMART" id="SM00135">
    <property type="entry name" value="LY"/>
    <property type="match status" value="5"/>
</dbReference>
<protein>
    <submittedName>
        <fullName evidence="2">Uncharacterized protein</fullName>
    </submittedName>
</protein>
<dbReference type="InterPro" id="IPR000033">
    <property type="entry name" value="LDLR_classB_rpt"/>
</dbReference>
<dbReference type="GO" id="GO:0017147">
    <property type="term" value="F:Wnt-protein binding"/>
    <property type="evidence" value="ECO:0007669"/>
    <property type="project" value="TreeGrafter"/>
</dbReference>
<keyword evidence="3" id="KW-1185">Reference proteome</keyword>
<dbReference type="GO" id="GO:0005886">
    <property type="term" value="C:plasma membrane"/>
    <property type="evidence" value="ECO:0007669"/>
    <property type="project" value="TreeGrafter"/>
</dbReference>
<comment type="caution">
    <text evidence="2">The sequence shown here is derived from an EMBL/GenBank/DDBJ whole genome shotgun (WGS) entry which is preliminary data.</text>
</comment>
<proteinExistence type="predicted"/>
<reference evidence="2" key="1">
    <citation type="journal article" date="2023" name="Mol. Biol. Evol.">
        <title>Third-Generation Sequencing Reveals the Adaptive Role of the Epigenome in Three Deep-Sea Polychaetes.</title>
        <authorList>
            <person name="Perez M."/>
            <person name="Aroh O."/>
            <person name="Sun Y."/>
            <person name="Lan Y."/>
            <person name="Juniper S.K."/>
            <person name="Young C.R."/>
            <person name="Angers B."/>
            <person name="Qian P.Y."/>
        </authorList>
    </citation>
    <scope>NUCLEOTIDE SEQUENCE</scope>
    <source>
        <strain evidence="2">P08H-3</strain>
    </source>
</reference>
<organism evidence="2 3">
    <name type="scientific">Paralvinella palmiformis</name>
    <dbReference type="NCBI Taxonomy" id="53620"/>
    <lineage>
        <taxon>Eukaryota</taxon>
        <taxon>Metazoa</taxon>
        <taxon>Spiralia</taxon>
        <taxon>Lophotrochozoa</taxon>
        <taxon>Annelida</taxon>
        <taxon>Polychaeta</taxon>
        <taxon>Sedentaria</taxon>
        <taxon>Canalipalpata</taxon>
        <taxon>Terebellida</taxon>
        <taxon>Terebelliformia</taxon>
        <taxon>Alvinellidae</taxon>
        <taxon>Paralvinella</taxon>
    </lineage>
</organism>
<dbReference type="AlphaFoldDB" id="A0AAD9MSI7"/>
<gene>
    <name evidence="2" type="ORF">LSH36_778g00035</name>
</gene>
<dbReference type="SUPFAM" id="SSF63825">
    <property type="entry name" value="YWTD domain"/>
    <property type="match status" value="2"/>
</dbReference>
<dbReference type="GO" id="GO:0060070">
    <property type="term" value="P:canonical Wnt signaling pathway"/>
    <property type="evidence" value="ECO:0007669"/>
    <property type="project" value="TreeGrafter"/>
</dbReference>
<dbReference type="Pfam" id="PF00058">
    <property type="entry name" value="Ldl_recept_b"/>
    <property type="match status" value="1"/>
</dbReference>
<dbReference type="GO" id="GO:0042813">
    <property type="term" value="F:Wnt receptor activity"/>
    <property type="evidence" value="ECO:0007669"/>
    <property type="project" value="TreeGrafter"/>
</dbReference>
<dbReference type="InterPro" id="IPR050778">
    <property type="entry name" value="Cueball_EGF_LRP_Nidogen"/>
</dbReference>
<name>A0AAD9MSI7_9ANNE</name>
<dbReference type="PROSITE" id="PS51120">
    <property type="entry name" value="LDLRB"/>
    <property type="match status" value="2"/>
</dbReference>